<dbReference type="Proteomes" id="UP001215598">
    <property type="component" value="Unassembled WGS sequence"/>
</dbReference>
<dbReference type="AlphaFoldDB" id="A0AAD7HPN6"/>
<evidence type="ECO:0000313" key="2">
    <source>
        <dbReference type="EMBL" id="KAJ7725448.1"/>
    </source>
</evidence>
<comment type="caution">
    <text evidence="2">The sequence shown here is derived from an EMBL/GenBank/DDBJ whole genome shotgun (WGS) entry which is preliminary data.</text>
</comment>
<name>A0AAD7HPN6_9AGAR</name>
<dbReference type="EMBL" id="JARKIB010000194">
    <property type="protein sequence ID" value="KAJ7725448.1"/>
    <property type="molecule type" value="Genomic_DNA"/>
</dbReference>
<gene>
    <name evidence="2" type="ORF">B0H16DRAFT_1781942</name>
</gene>
<reference evidence="2" key="1">
    <citation type="submission" date="2023-03" db="EMBL/GenBank/DDBJ databases">
        <title>Massive genome expansion in bonnet fungi (Mycena s.s.) driven by repeated elements and novel gene families across ecological guilds.</title>
        <authorList>
            <consortium name="Lawrence Berkeley National Laboratory"/>
            <person name="Harder C.B."/>
            <person name="Miyauchi S."/>
            <person name="Viragh M."/>
            <person name="Kuo A."/>
            <person name="Thoen E."/>
            <person name="Andreopoulos B."/>
            <person name="Lu D."/>
            <person name="Skrede I."/>
            <person name="Drula E."/>
            <person name="Henrissat B."/>
            <person name="Morin E."/>
            <person name="Kohler A."/>
            <person name="Barry K."/>
            <person name="LaButti K."/>
            <person name="Morin E."/>
            <person name="Salamov A."/>
            <person name="Lipzen A."/>
            <person name="Mereny Z."/>
            <person name="Hegedus B."/>
            <person name="Baldrian P."/>
            <person name="Stursova M."/>
            <person name="Weitz H."/>
            <person name="Taylor A."/>
            <person name="Grigoriev I.V."/>
            <person name="Nagy L.G."/>
            <person name="Martin F."/>
            <person name="Kauserud H."/>
        </authorList>
    </citation>
    <scope>NUCLEOTIDE SEQUENCE</scope>
    <source>
        <strain evidence="2">CBHHK182m</strain>
    </source>
</reference>
<proteinExistence type="predicted"/>
<protein>
    <submittedName>
        <fullName evidence="2">Uncharacterized protein</fullName>
    </submittedName>
</protein>
<feature type="region of interest" description="Disordered" evidence="1">
    <location>
        <begin position="57"/>
        <end position="95"/>
    </location>
</feature>
<feature type="region of interest" description="Disordered" evidence="1">
    <location>
        <begin position="1"/>
        <end position="34"/>
    </location>
</feature>
<feature type="compositionally biased region" description="Polar residues" evidence="1">
    <location>
        <begin position="74"/>
        <end position="88"/>
    </location>
</feature>
<keyword evidence="3" id="KW-1185">Reference proteome</keyword>
<evidence type="ECO:0000256" key="1">
    <source>
        <dbReference type="SAM" id="MobiDB-lite"/>
    </source>
</evidence>
<evidence type="ECO:0000313" key="3">
    <source>
        <dbReference type="Proteomes" id="UP001215598"/>
    </source>
</evidence>
<organism evidence="2 3">
    <name type="scientific">Mycena metata</name>
    <dbReference type="NCBI Taxonomy" id="1033252"/>
    <lineage>
        <taxon>Eukaryota</taxon>
        <taxon>Fungi</taxon>
        <taxon>Dikarya</taxon>
        <taxon>Basidiomycota</taxon>
        <taxon>Agaricomycotina</taxon>
        <taxon>Agaricomycetes</taxon>
        <taxon>Agaricomycetidae</taxon>
        <taxon>Agaricales</taxon>
        <taxon>Marasmiineae</taxon>
        <taxon>Mycenaceae</taxon>
        <taxon>Mycena</taxon>
    </lineage>
</organism>
<accession>A0AAD7HPN6</accession>
<sequence>MSGSDRCSVADSMRSARRASASSTGLTRDGWSRDLSGVEVSPEADCIHLAFQSSVGCARESGNGRGKREGAGDQRTSTVRNQPPSSSEQDIHPPVPGKINPLGVHPVVPLVAGECGKSPGKRVKNPIQVLQLPLQVALNRVPTTTAMLKSTFLTLKTGKYVGEVRFAVVVWLAGHAEDGAENNAVVEEDSIVEAGFRYGGAKGFGCARGSARERRAERVGRVEVEYLQSGRLEV</sequence>